<evidence type="ECO:0000313" key="1">
    <source>
        <dbReference type="EMBL" id="EEN48578.1"/>
    </source>
</evidence>
<protein>
    <submittedName>
        <fullName evidence="1">Uncharacterized protein</fullName>
    </submittedName>
</protein>
<reference evidence="1" key="1">
    <citation type="journal article" date="2008" name="Nature">
        <title>The amphioxus genome and the evolution of the chordate karyotype.</title>
        <authorList>
            <consortium name="US DOE Joint Genome Institute (JGI-PGF)"/>
            <person name="Putnam N.H."/>
            <person name="Butts T."/>
            <person name="Ferrier D.E.K."/>
            <person name="Furlong R.F."/>
            <person name="Hellsten U."/>
            <person name="Kawashima T."/>
            <person name="Robinson-Rechavi M."/>
            <person name="Shoguchi E."/>
            <person name="Terry A."/>
            <person name="Yu J.-K."/>
            <person name="Benito-Gutierrez E.L."/>
            <person name="Dubchak I."/>
            <person name="Garcia-Fernandez J."/>
            <person name="Gibson-Brown J.J."/>
            <person name="Grigoriev I.V."/>
            <person name="Horton A.C."/>
            <person name="de Jong P.J."/>
            <person name="Jurka J."/>
            <person name="Kapitonov V.V."/>
            <person name="Kohara Y."/>
            <person name="Kuroki Y."/>
            <person name="Lindquist E."/>
            <person name="Lucas S."/>
            <person name="Osoegawa K."/>
            <person name="Pennacchio L.A."/>
            <person name="Salamov A.A."/>
            <person name="Satou Y."/>
            <person name="Sauka-Spengler T."/>
            <person name="Schmutz J."/>
            <person name="Shin-I T."/>
            <person name="Toyoda A."/>
            <person name="Bronner-Fraser M."/>
            <person name="Fujiyama A."/>
            <person name="Holland L.Z."/>
            <person name="Holland P.W.H."/>
            <person name="Satoh N."/>
            <person name="Rokhsar D.S."/>
        </authorList>
    </citation>
    <scope>NUCLEOTIDE SEQUENCE [LARGE SCALE GENOMIC DNA]</scope>
    <source>
        <strain evidence="1">S238N-H82</strain>
        <tissue evidence="1">Testes</tissue>
    </source>
</reference>
<organism>
    <name type="scientific">Branchiostoma floridae</name>
    <name type="common">Florida lancelet</name>
    <name type="synonym">Amphioxus</name>
    <dbReference type="NCBI Taxonomy" id="7739"/>
    <lineage>
        <taxon>Eukaryota</taxon>
        <taxon>Metazoa</taxon>
        <taxon>Chordata</taxon>
        <taxon>Cephalochordata</taxon>
        <taxon>Leptocardii</taxon>
        <taxon>Amphioxiformes</taxon>
        <taxon>Branchiostomatidae</taxon>
        <taxon>Branchiostoma</taxon>
    </lineage>
</organism>
<dbReference type="InParanoid" id="C3ZFU0"/>
<name>C3ZFU0_BRAFL</name>
<proteinExistence type="predicted"/>
<gene>
    <name evidence="1" type="ORF">BRAFLDRAFT_68889</name>
</gene>
<dbReference type="AlphaFoldDB" id="C3ZFU0"/>
<sequence>MYCYYTGDIYEQNGFQFGVEIDTGSGTTFTRQRYSDRTPGGWYVQVLAAAGDFRVGALSCEVTEGTQTKQAISFQMKKEENRTLLDFQGGAPLGKGMFLPQLGDAPPEMVWSSGIGDVPPTPPPARGIGR</sequence>
<dbReference type="EMBL" id="GG666615">
    <property type="protein sequence ID" value="EEN48578.1"/>
    <property type="molecule type" value="Genomic_DNA"/>
</dbReference>
<accession>C3ZFU0</accession>